<accession>A0ABW4XQ79</accession>
<proteinExistence type="predicted"/>
<evidence type="ECO:0000313" key="1">
    <source>
        <dbReference type="EMBL" id="MFD2097127.1"/>
    </source>
</evidence>
<reference evidence="2" key="1">
    <citation type="journal article" date="2019" name="Int. J. Syst. Evol. Microbiol.">
        <title>The Global Catalogue of Microorganisms (GCM) 10K type strain sequencing project: providing services to taxonomists for standard genome sequencing and annotation.</title>
        <authorList>
            <consortium name="The Broad Institute Genomics Platform"/>
            <consortium name="The Broad Institute Genome Sequencing Center for Infectious Disease"/>
            <person name="Wu L."/>
            <person name="Ma J."/>
        </authorList>
    </citation>
    <scope>NUCLEOTIDE SEQUENCE [LARGE SCALE GENOMIC DNA]</scope>
    <source>
        <strain evidence="2">CGMCC 1.10992</strain>
    </source>
</reference>
<evidence type="ECO:0000313" key="2">
    <source>
        <dbReference type="Proteomes" id="UP001597380"/>
    </source>
</evidence>
<dbReference type="RefSeq" id="WP_345339948.1">
    <property type="nucleotide sequence ID" value="NZ_BAABLI010000012.1"/>
</dbReference>
<name>A0ABW4XQ79_9GAMM</name>
<dbReference type="EMBL" id="JBHUHT010000016">
    <property type="protein sequence ID" value="MFD2097127.1"/>
    <property type="molecule type" value="Genomic_DNA"/>
</dbReference>
<sequence length="47" mass="4922">MNKVSTGKCCLCVPPAELVKGSEQRLVGAQATPVENVVRALGEQVPN</sequence>
<keyword evidence="2" id="KW-1185">Reference proteome</keyword>
<organism evidence="1 2">
    <name type="scientific">Corallincola platygyrae</name>
    <dbReference type="NCBI Taxonomy" id="1193278"/>
    <lineage>
        <taxon>Bacteria</taxon>
        <taxon>Pseudomonadati</taxon>
        <taxon>Pseudomonadota</taxon>
        <taxon>Gammaproteobacteria</taxon>
        <taxon>Alteromonadales</taxon>
        <taxon>Psychromonadaceae</taxon>
        <taxon>Corallincola</taxon>
    </lineage>
</organism>
<dbReference type="Proteomes" id="UP001597380">
    <property type="component" value="Unassembled WGS sequence"/>
</dbReference>
<comment type="caution">
    <text evidence="1">The sequence shown here is derived from an EMBL/GenBank/DDBJ whole genome shotgun (WGS) entry which is preliminary data.</text>
</comment>
<protein>
    <submittedName>
        <fullName evidence="1">Uncharacterized protein</fullName>
    </submittedName>
</protein>
<gene>
    <name evidence="1" type="ORF">ACFSJ3_14115</name>
</gene>